<dbReference type="Proteomes" id="UP000527815">
    <property type="component" value="Unassembled WGS sequence"/>
</dbReference>
<evidence type="ECO:0000313" key="1">
    <source>
        <dbReference type="EMBL" id="NWJ43022.1"/>
    </source>
</evidence>
<proteinExistence type="predicted"/>
<reference evidence="3 4" key="1">
    <citation type="journal article" date="2019" name="Environ. Microbiol.">
        <title>Genomics insights into ecotype formation of ammonia-oxidizing archaea in the deep ocean.</title>
        <authorList>
            <person name="Wang Y."/>
            <person name="Huang J.M."/>
            <person name="Cui G.J."/>
            <person name="Nunoura T."/>
            <person name="Takaki Y."/>
            <person name="Li W.L."/>
            <person name="Li J."/>
            <person name="Gao Z.M."/>
            <person name="Takai K."/>
            <person name="Zhang A.Q."/>
            <person name="Stepanauskas R."/>
        </authorList>
    </citation>
    <scope>NUCLEOTIDE SEQUENCE [LARGE SCALE GENOMIC DNA]</scope>
    <source>
        <strain evidence="2 4">D1b</strain>
        <strain evidence="1 3">L15b</strain>
    </source>
</reference>
<accession>A0A7K4MN72</accession>
<evidence type="ECO:0000313" key="2">
    <source>
        <dbReference type="EMBL" id="NWJ77060.1"/>
    </source>
</evidence>
<evidence type="ECO:0000313" key="4">
    <source>
        <dbReference type="Proteomes" id="UP000527815"/>
    </source>
</evidence>
<protein>
    <submittedName>
        <fullName evidence="1">Uncharacterized protein</fullName>
    </submittedName>
</protein>
<dbReference type="Proteomes" id="UP000523105">
    <property type="component" value="Unassembled WGS sequence"/>
</dbReference>
<name>A0A7K4MN72_9ARCH</name>
<dbReference type="AlphaFoldDB" id="A0A7K4MN72"/>
<dbReference type="EMBL" id="JACASZ010000005">
    <property type="protein sequence ID" value="NWJ77060.1"/>
    <property type="molecule type" value="Genomic_DNA"/>
</dbReference>
<organism evidence="1 3">
    <name type="scientific">Marine Group I thaumarchaeote</name>
    <dbReference type="NCBI Taxonomy" id="2511932"/>
    <lineage>
        <taxon>Archaea</taxon>
        <taxon>Nitrososphaerota</taxon>
        <taxon>Marine Group I</taxon>
    </lineage>
</organism>
<comment type="caution">
    <text evidence="1">The sequence shown here is derived from an EMBL/GenBank/DDBJ whole genome shotgun (WGS) entry which is preliminary data.</text>
</comment>
<reference evidence="1" key="2">
    <citation type="submission" date="2020-06" db="EMBL/GenBank/DDBJ databases">
        <authorList>
            <person name="Wang Y."/>
        </authorList>
    </citation>
    <scope>NUCLEOTIDE SEQUENCE</scope>
    <source>
        <strain evidence="2">D1b</strain>
        <strain evidence="1">L15b</strain>
    </source>
</reference>
<gene>
    <name evidence="1" type="ORF">HX837_02230</name>
    <name evidence="2" type="ORF">HX865_00895</name>
</gene>
<evidence type="ECO:0000313" key="3">
    <source>
        <dbReference type="Proteomes" id="UP000523105"/>
    </source>
</evidence>
<dbReference type="EMBL" id="JACASV010000009">
    <property type="protein sequence ID" value="NWJ43022.1"/>
    <property type="molecule type" value="Genomic_DNA"/>
</dbReference>
<sequence>MSELSTNDKMTLIQYAIQKYEKEEELIEKLKNVLPEKDILRNLDTLIGTQRVRRVGPEILQNNQSHTELPDLPEHLKPLLEKI</sequence>